<dbReference type="InterPro" id="IPR046335">
    <property type="entry name" value="LacI/GalR-like_sensor"/>
</dbReference>
<dbReference type="RefSeq" id="WP_150767794.1">
    <property type="nucleotide sequence ID" value="NZ_CABVHW010000039.1"/>
</dbReference>
<dbReference type="GO" id="GO:0000976">
    <property type="term" value="F:transcription cis-regulatory region binding"/>
    <property type="evidence" value="ECO:0007669"/>
    <property type="project" value="TreeGrafter"/>
</dbReference>
<evidence type="ECO:0000259" key="5">
    <source>
        <dbReference type="PROSITE" id="PS50932"/>
    </source>
</evidence>
<dbReference type="Gene3D" id="3.40.50.2300">
    <property type="match status" value="2"/>
</dbReference>
<dbReference type="PANTHER" id="PTHR30146">
    <property type="entry name" value="LACI-RELATED TRANSCRIPTIONAL REPRESSOR"/>
    <property type="match status" value="1"/>
</dbReference>
<evidence type="ECO:0000256" key="1">
    <source>
        <dbReference type="ARBA" id="ARBA00022491"/>
    </source>
</evidence>
<keyword evidence="1" id="KW-0678">Repressor</keyword>
<name>A0A5E7FTL0_PSEFL</name>
<sequence>MADSNDPLRHPVTAHDVAKMAGVSQSAVSRTFTKGASVSPKTRQKVEAAAATLGYRPNQWARSLIKRRSNLIGVVAPSMENPFYSAVLEALSAAFEDLGYRVLLFSTANHEDSDPVLEEVLGYRVEALVLVSASLSSRFAQECRQTGLPVVLLNRRNDSSSISSVTSDNAQGSLEIAQFLVAGGHRHLAFIAGKDSSSTSRDRERSFVDALQSLGHPAPQREEGHYTFDGAMDATRRLLSSATPPDAIFCANDIMALGAINVAREEFGLRPGHDISIVGFDDIALASWPVFALTTYVQPVAAMVSRAVGIICAQLENPDTPAIQEVVRGQLIVRNSSKIPESGVRQGPDCLVWQAQAPSSTP</sequence>
<keyword evidence="2" id="KW-0805">Transcription regulation</keyword>
<feature type="domain" description="HTH lacI-type" evidence="5">
    <location>
        <begin position="12"/>
        <end position="66"/>
    </location>
</feature>
<dbReference type="InterPro" id="IPR028082">
    <property type="entry name" value="Peripla_BP_I"/>
</dbReference>
<reference evidence="6 7" key="1">
    <citation type="submission" date="2019-09" db="EMBL/GenBank/DDBJ databases">
        <authorList>
            <person name="Chandra G."/>
            <person name="Truman W A."/>
        </authorList>
    </citation>
    <scope>NUCLEOTIDE SEQUENCE [LARGE SCALE GENOMIC DNA]</scope>
    <source>
        <strain evidence="6">PS710</strain>
    </source>
</reference>
<dbReference type="Proteomes" id="UP000381093">
    <property type="component" value="Unassembled WGS sequence"/>
</dbReference>
<dbReference type="GO" id="GO:0003700">
    <property type="term" value="F:DNA-binding transcription factor activity"/>
    <property type="evidence" value="ECO:0007669"/>
    <property type="project" value="TreeGrafter"/>
</dbReference>
<keyword evidence="4" id="KW-0804">Transcription</keyword>
<evidence type="ECO:0000256" key="2">
    <source>
        <dbReference type="ARBA" id="ARBA00023015"/>
    </source>
</evidence>
<dbReference type="PROSITE" id="PS50932">
    <property type="entry name" value="HTH_LACI_2"/>
    <property type="match status" value="1"/>
</dbReference>
<organism evidence="6 7">
    <name type="scientific">Pseudomonas fluorescens</name>
    <dbReference type="NCBI Taxonomy" id="294"/>
    <lineage>
        <taxon>Bacteria</taxon>
        <taxon>Pseudomonadati</taxon>
        <taxon>Pseudomonadota</taxon>
        <taxon>Gammaproteobacteria</taxon>
        <taxon>Pseudomonadales</taxon>
        <taxon>Pseudomonadaceae</taxon>
        <taxon>Pseudomonas</taxon>
    </lineage>
</organism>
<accession>A0A5E7FTL0</accession>
<evidence type="ECO:0000313" key="7">
    <source>
        <dbReference type="Proteomes" id="UP000381093"/>
    </source>
</evidence>
<evidence type="ECO:0000256" key="3">
    <source>
        <dbReference type="ARBA" id="ARBA00023125"/>
    </source>
</evidence>
<proteinExistence type="predicted"/>
<dbReference type="AlphaFoldDB" id="A0A5E7FTL0"/>
<evidence type="ECO:0000256" key="4">
    <source>
        <dbReference type="ARBA" id="ARBA00023163"/>
    </source>
</evidence>
<dbReference type="InterPro" id="IPR010982">
    <property type="entry name" value="Lambda_DNA-bd_dom_sf"/>
</dbReference>
<dbReference type="Pfam" id="PF00356">
    <property type="entry name" value="LacI"/>
    <property type="match status" value="1"/>
</dbReference>
<dbReference type="SUPFAM" id="SSF47413">
    <property type="entry name" value="lambda repressor-like DNA-binding domains"/>
    <property type="match status" value="1"/>
</dbReference>
<dbReference type="Pfam" id="PF13377">
    <property type="entry name" value="Peripla_BP_3"/>
    <property type="match status" value="1"/>
</dbReference>
<dbReference type="PANTHER" id="PTHR30146:SF95">
    <property type="entry name" value="RIBOSE OPERON REPRESSOR"/>
    <property type="match status" value="1"/>
</dbReference>
<dbReference type="CDD" id="cd06278">
    <property type="entry name" value="PBP1_LacI-like"/>
    <property type="match status" value="1"/>
</dbReference>
<gene>
    <name evidence="6" type="primary">exuR</name>
    <name evidence="6" type="ORF">PS710_06054</name>
</gene>
<dbReference type="SUPFAM" id="SSF53822">
    <property type="entry name" value="Periplasmic binding protein-like I"/>
    <property type="match status" value="1"/>
</dbReference>
<evidence type="ECO:0000313" key="6">
    <source>
        <dbReference type="EMBL" id="VVO42545.1"/>
    </source>
</evidence>
<dbReference type="SMART" id="SM00354">
    <property type="entry name" value="HTH_LACI"/>
    <property type="match status" value="1"/>
</dbReference>
<protein>
    <submittedName>
        <fullName evidence="6">Putative HTH-type transcriptional repressor ExuR</fullName>
    </submittedName>
</protein>
<dbReference type="InterPro" id="IPR000843">
    <property type="entry name" value="HTH_LacI"/>
</dbReference>
<dbReference type="CDD" id="cd01392">
    <property type="entry name" value="HTH_LacI"/>
    <property type="match status" value="1"/>
</dbReference>
<dbReference type="Gene3D" id="1.10.260.40">
    <property type="entry name" value="lambda repressor-like DNA-binding domains"/>
    <property type="match status" value="1"/>
</dbReference>
<keyword evidence="3" id="KW-0238">DNA-binding</keyword>
<dbReference type="EMBL" id="CABVHW010000039">
    <property type="protein sequence ID" value="VVO42545.1"/>
    <property type="molecule type" value="Genomic_DNA"/>
</dbReference>